<gene>
    <name evidence="2" type="ORF">BSPP4475_16200</name>
</gene>
<protein>
    <submittedName>
        <fullName evidence="2">Uncharacterized protein</fullName>
    </submittedName>
</protein>
<evidence type="ECO:0000313" key="3">
    <source>
        <dbReference type="Proteomes" id="UP001189619"/>
    </source>
</evidence>
<keyword evidence="3" id="KW-1185">Reference proteome</keyword>
<feature type="region of interest" description="Disordered" evidence="1">
    <location>
        <begin position="1"/>
        <end position="20"/>
    </location>
</feature>
<organism evidence="2 3">
    <name type="scientific">Brevibacillus aydinogluensis</name>
    <dbReference type="NCBI Taxonomy" id="927786"/>
    <lineage>
        <taxon>Bacteria</taxon>
        <taxon>Bacillati</taxon>
        <taxon>Bacillota</taxon>
        <taxon>Bacilli</taxon>
        <taxon>Bacillales</taxon>
        <taxon>Paenibacillaceae</taxon>
        <taxon>Brevibacillus</taxon>
    </lineage>
</organism>
<evidence type="ECO:0000313" key="2">
    <source>
        <dbReference type="EMBL" id="CAJ1003866.1"/>
    </source>
</evidence>
<proteinExistence type="predicted"/>
<dbReference type="RefSeq" id="WP_304414622.1">
    <property type="nucleotide sequence ID" value="NZ_OY569118.1"/>
</dbReference>
<evidence type="ECO:0000256" key="1">
    <source>
        <dbReference type="SAM" id="MobiDB-lite"/>
    </source>
</evidence>
<reference evidence="2" key="1">
    <citation type="submission" date="2023-07" db="EMBL/GenBank/DDBJ databases">
        <authorList>
            <person name="Ivanov I."/>
            <person name="Teneva D."/>
            <person name="Stoikov I."/>
        </authorList>
    </citation>
    <scope>NUCLEOTIDE SEQUENCE</scope>
    <source>
        <strain evidence="2">4475</strain>
    </source>
</reference>
<accession>A0AA48MCS6</accession>
<dbReference type="EMBL" id="OY569118">
    <property type="protein sequence ID" value="CAJ1003866.1"/>
    <property type="molecule type" value="Genomic_DNA"/>
</dbReference>
<name>A0AA48MCS6_9BACL</name>
<dbReference type="AlphaFoldDB" id="A0AA48MCS6"/>
<dbReference type="Proteomes" id="UP001189619">
    <property type="component" value="Chromosome"/>
</dbReference>
<sequence>MELKKQKAISQIREEERQGPEARIAQLEEENAILKAENEKLKADSLMTMEAVAEVYEQLLALQEQVNGGAL</sequence>
<dbReference type="KEGG" id="bayd:BSPP4475_16200"/>